<reference evidence="2" key="1">
    <citation type="submission" date="2022-03" db="EMBL/GenBank/DDBJ databases">
        <authorList>
            <person name="Lindestad O."/>
        </authorList>
    </citation>
    <scope>NUCLEOTIDE SEQUENCE</scope>
</reference>
<dbReference type="AlphaFoldDB" id="A0A8S4RLD5"/>
<comment type="caution">
    <text evidence="2">The sequence shown here is derived from an EMBL/GenBank/DDBJ whole genome shotgun (WGS) entry which is preliminary data.</text>
</comment>
<keyword evidence="3" id="KW-1185">Reference proteome</keyword>
<sequence>MMWWVICCAAVVVGSAFADAAPASNALASAIDWDQLDSSSPDDESLGYAVPSLGGKKLSRQRTLAVPTY</sequence>
<evidence type="ECO:0000313" key="2">
    <source>
        <dbReference type="EMBL" id="CAH2237494.1"/>
    </source>
</evidence>
<accession>A0A8S4RLD5</accession>
<organism evidence="2 3">
    <name type="scientific">Pararge aegeria aegeria</name>
    <dbReference type="NCBI Taxonomy" id="348720"/>
    <lineage>
        <taxon>Eukaryota</taxon>
        <taxon>Metazoa</taxon>
        <taxon>Ecdysozoa</taxon>
        <taxon>Arthropoda</taxon>
        <taxon>Hexapoda</taxon>
        <taxon>Insecta</taxon>
        <taxon>Pterygota</taxon>
        <taxon>Neoptera</taxon>
        <taxon>Endopterygota</taxon>
        <taxon>Lepidoptera</taxon>
        <taxon>Glossata</taxon>
        <taxon>Ditrysia</taxon>
        <taxon>Papilionoidea</taxon>
        <taxon>Nymphalidae</taxon>
        <taxon>Satyrinae</taxon>
        <taxon>Satyrini</taxon>
        <taxon>Parargina</taxon>
        <taxon>Pararge</taxon>
    </lineage>
</organism>
<feature type="signal peptide" evidence="1">
    <location>
        <begin position="1"/>
        <end position="18"/>
    </location>
</feature>
<protein>
    <submittedName>
        <fullName evidence="2">Jg12827 protein</fullName>
    </submittedName>
</protein>
<evidence type="ECO:0000256" key="1">
    <source>
        <dbReference type="SAM" id="SignalP"/>
    </source>
</evidence>
<keyword evidence="1" id="KW-0732">Signal</keyword>
<dbReference type="EMBL" id="CAKXAJ010025271">
    <property type="protein sequence ID" value="CAH2237494.1"/>
    <property type="molecule type" value="Genomic_DNA"/>
</dbReference>
<feature type="chain" id="PRO_5035846034" evidence="1">
    <location>
        <begin position="19"/>
        <end position="69"/>
    </location>
</feature>
<dbReference type="Proteomes" id="UP000838756">
    <property type="component" value="Unassembled WGS sequence"/>
</dbReference>
<proteinExistence type="predicted"/>
<evidence type="ECO:0000313" key="3">
    <source>
        <dbReference type="Proteomes" id="UP000838756"/>
    </source>
</evidence>
<gene>
    <name evidence="2" type="primary">jg12827</name>
    <name evidence="2" type="ORF">PAEG_LOCUS14778</name>
</gene>
<name>A0A8S4RLD5_9NEOP</name>
<dbReference type="OrthoDB" id="6418774at2759"/>